<keyword evidence="5" id="KW-1185">Reference proteome</keyword>
<comment type="similarity">
    <text evidence="1">Belongs to the TRAFAC class TrmE-Era-EngA-EngB-Septin-like GTPase superfamily. AIG1/Toc34/Toc159-like paraseptin GTPase family. IAN subfamily.</text>
</comment>
<dbReference type="InterPro" id="IPR006703">
    <property type="entry name" value="G_AIG1"/>
</dbReference>
<organism evidence="5 6">
    <name type="scientific">Stegastes partitus</name>
    <name type="common">bicolor damselfish</name>
    <dbReference type="NCBI Taxonomy" id="144197"/>
    <lineage>
        <taxon>Eukaryota</taxon>
        <taxon>Metazoa</taxon>
        <taxon>Chordata</taxon>
        <taxon>Craniata</taxon>
        <taxon>Vertebrata</taxon>
        <taxon>Euteleostomi</taxon>
        <taxon>Actinopterygii</taxon>
        <taxon>Neopterygii</taxon>
        <taxon>Teleostei</taxon>
        <taxon>Neoteleostei</taxon>
        <taxon>Acanthomorphata</taxon>
        <taxon>Ovalentaria</taxon>
        <taxon>Pomacentridae</taxon>
        <taxon>Stegastes</taxon>
    </lineage>
</organism>
<dbReference type="PANTHER" id="PTHR10903">
    <property type="entry name" value="GTPASE, IMAP FAMILY MEMBER-RELATED"/>
    <property type="match status" value="1"/>
</dbReference>
<accession>A0A9Y4NSV4</accession>
<dbReference type="Proteomes" id="UP000694891">
    <property type="component" value="Unplaced"/>
</dbReference>
<feature type="domain" description="AIG1-type G" evidence="4">
    <location>
        <begin position="2"/>
        <end position="171"/>
    </location>
</feature>
<evidence type="ECO:0000259" key="4">
    <source>
        <dbReference type="Pfam" id="PF04548"/>
    </source>
</evidence>
<dbReference type="GO" id="GO:0005525">
    <property type="term" value="F:GTP binding"/>
    <property type="evidence" value="ECO:0007669"/>
    <property type="project" value="UniProtKB-KW"/>
</dbReference>
<evidence type="ECO:0000256" key="2">
    <source>
        <dbReference type="ARBA" id="ARBA00022741"/>
    </source>
</evidence>
<dbReference type="InterPro" id="IPR045058">
    <property type="entry name" value="GIMA/IAN/Toc"/>
</dbReference>
<dbReference type="AlphaFoldDB" id="A0A9Y4NSV4"/>
<keyword evidence="3" id="KW-0342">GTP-binding</keyword>
<dbReference type="Pfam" id="PF04548">
    <property type="entry name" value="AIG1"/>
    <property type="match status" value="1"/>
</dbReference>
<dbReference type="InterPro" id="IPR027417">
    <property type="entry name" value="P-loop_NTPase"/>
</dbReference>
<evidence type="ECO:0000313" key="6">
    <source>
        <dbReference type="RefSeq" id="XP_008302850.1"/>
    </source>
</evidence>
<evidence type="ECO:0000256" key="3">
    <source>
        <dbReference type="ARBA" id="ARBA00023134"/>
    </source>
</evidence>
<reference evidence="6" key="1">
    <citation type="submission" date="2025-08" db="UniProtKB">
        <authorList>
            <consortium name="RefSeq"/>
        </authorList>
    </citation>
    <scope>IDENTIFICATION</scope>
</reference>
<protein>
    <submittedName>
        <fullName evidence="6">GTPase IMAP family member 2-like</fullName>
    </submittedName>
</protein>
<dbReference type="Gene3D" id="3.40.50.300">
    <property type="entry name" value="P-loop containing nucleotide triphosphate hydrolases"/>
    <property type="match status" value="1"/>
</dbReference>
<gene>
    <name evidence="6" type="primary">LOC103374530</name>
</gene>
<evidence type="ECO:0000313" key="5">
    <source>
        <dbReference type="Proteomes" id="UP000694891"/>
    </source>
</evidence>
<dbReference type="GeneID" id="103374530"/>
<proteinExistence type="inferred from homology"/>
<dbReference type="PANTHER" id="PTHR10903:SF170">
    <property type="entry name" value="GTPASE IMAP FAMILY MEMBER 7"/>
    <property type="match status" value="1"/>
</dbReference>
<dbReference type="RefSeq" id="XP_008302850.1">
    <property type="nucleotide sequence ID" value="XM_008304628.1"/>
</dbReference>
<sequence>MGNSLSERTAAANFILEVPAFGPGEEPDLQPARGLLKDKEIVLINTPDLLHPTVSQHKLTEHVELCVRHSAPGPHVFLLVLQPEDFTEEHRLRLCRVLKLFSDTPFDHSLVLISTPKKKKSGFMEKFRLHPPLKHMIKLCRYRFLWRENLEHSELFSRLVQVLKENNGEHVKRDTHQ</sequence>
<keyword evidence="2" id="KW-0547">Nucleotide-binding</keyword>
<name>A0A9Y4NSV4_9TELE</name>
<evidence type="ECO:0000256" key="1">
    <source>
        <dbReference type="ARBA" id="ARBA00008535"/>
    </source>
</evidence>